<keyword evidence="3" id="KW-0732">Signal</keyword>
<evidence type="ECO:0000256" key="3">
    <source>
        <dbReference type="SAM" id="SignalP"/>
    </source>
</evidence>
<keyword evidence="2" id="KW-0812">Transmembrane</keyword>
<comment type="caution">
    <text evidence="4">The sequence shown here is derived from an EMBL/GenBank/DDBJ whole genome shotgun (WGS) entry which is preliminary data.</text>
</comment>
<feature type="transmembrane region" description="Helical" evidence="2">
    <location>
        <begin position="729"/>
        <end position="747"/>
    </location>
</feature>
<gene>
    <name evidence="4" type="ORF">OSCT_0746</name>
</gene>
<feature type="signal peptide" evidence="3">
    <location>
        <begin position="1"/>
        <end position="24"/>
    </location>
</feature>
<keyword evidence="2" id="KW-1133">Transmembrane helix</keyword>
<protein>
    <submittedName>
        <fullName evidence="4">FHA domain-containing protein</fullName>
    </submittedName>
</protein>
<reference evidence="4 5" key="1">
    <citation type="journal article" date="2011" name="J. Bacteriol.">
        <title>Draft genome sequence of the anoxygenic filamentous phototrophic bacterium Oscillochloris trichoides subsp. DG-6.</title>
        <authorList>
            <person name="Kuznetsov B.B."/>
            <person name="Ivanovsky R.N."/>
            <person name="Keppen O.I."/>
            <person name="Sukhacheva M.V."/>
            <person name="Bumazhkin B.K."/>
            <person name="Patutina E.O."/>
            <person name="Beletsky A.V."/>
            <person name="Mardanov A.V."/>
            <person name="Baslerov R.V."/>
            <person name="Panteleeva A.N."/>
            <person name="Kolganova T.V."/>
            <person name="Ravin N.V."/>
            <person name="Skryabin K.G."/>
        </authorList>
    </citation>
    <scope>NUCLEOTIDE SEQUENCE [LARGE SCALE GENOMIC DNA]</scope>
    <source>
        <strain evidence="4 5">DG-6</strain>
    </source>
</reference>
<evidence type="ECO:0000256" key="1">
    <source>
        <dbReference type="SAM" id="MobiDB-lite"/>
    </source>
</evidence>
<dbReference type="AlphaFoldDB" id="E1IBP5"/>
<dbReference type="PROSITE" id="PS51257">
    <property type="entry name" value="PROKAR_LIPOPROTEIN"/>
    <property type="match status" value="1"/>
</dbReference>
<feature type="transmembrane region" description="Helical" evidence="2">
    <location>
        <begin position="754"/>
        <end position="774"/>
    </location>
</feature>
<proteinExistence type="predicted"/>
<evidence type="ECO:0000313" key="5">
    <source>
        <dbReference type="Proteomes" id="UP000054010"/>
    </source>
</evidence>
<accession>E1IBP5</accession>
<name>E1IBP5_9CHLR</name>
<evidence type="ECO:0000313" key="4">
    <source>
        <dbReference type="EMBL" id="EFO81464.1"/>
    </source>
</evidence>
<keyword evidence="5" id="KW-1185">Reference proteome</keyword>
<dbReference type="OrthoDB" id="137102at2"/>
<feature type="region of interest" description="Disordered" evidence="1">
    <location>
        <begin position="32"/>
        <end position="59"/>
    </location>
</feature>
<dbReference type="EMBL" id="ADVR01000012">
    <property type="protein sequence ID" value="EFO81464.1"/>
    <property type="molecule type" value="Genomic_DNA"/>
</dbReference>
<dbReference type="Proteomes" id="UP000054010">
    <property type="component" value="Unassembled WGS sequence"/>
</dbReference>
<sequence>MNRRFISSSPGLFSLLLIFSLLLAACGNNGPPTSGGNPASNTPAPPAATATPAPPAPPAFTEQERITAAADGAIQSVAGAEVALPADAVESENPASLELAVVEGSGAIVEQLDQVVQRETPFYTLQMNGESDSRLPVQLRLPATSPDSRVAVLVDGIYLFVYEVEPQDGFLSIPVRVPAATPPDLAGDPMATAGTSHYFVIGPRSASAPLWDQISGVSVAHAQNSGNRNCIVYGDIPVELSTCRRNASGSVQVAWGSAGLITTETADAVIAATEEGMRRLADAGFTAAKISGLNPAHIAIIPGDSTPTYNSTLGRVRIGAVAAGNIAGEASRFELWHELMHWVEDENYTMLWGFVNGDLRWWLESVAEVGVFLADPAAANHAATMYGRSTMNDMKTLIFQVSPYQWASDEQYLHAQLLRANICPSGCPLTMETFVAAVNAGTYPLQASDKRAVLRTNLDQYARYILTGQLSGFSDTVAAFSGGGGIGDYVAILEDSAAPFKLSTANYPPQIDTKAGTIEAPMQVDSVYPLLVASGAAAESALGFIKPPGQPAKLTIEPGVEIYYSLNGGEVQHHAGTSQLVIAPIHETIGYSQVRLVAISRESAATLKAKIEPIDLQGDWVFSVKSATITSNNCESDSEDGEDSSASITEGDMLNMLTRYVAPLGSYATRDDRLPGELGFVLDPGASLKTEPDDPDMTYTSSISVQAKEVVADIELFIPPPASSGQTNGAGVALAITLPTGLALFFMRRRRRGAAILMSLLAVTMLTGCLGLNISGTIGSEMHFGKLTYVAQPDAPTAPLWRLSDGKGTLSMDLTIVVAATTLDSESADGVSTQTETRQCQIEMAITAEGELFPDGVVTPPED</sequence>
<organism evidence="4 5">
    <name type="scientific">Oscillochloris trichoides DG-6</name>
    <dbReference type="NCBI Taxonomy" id="765420"/>
    <lineage>
        <taxon>Bacteria</taxon>
        <taxon>Bacillati</taxon>
        <taxon>Chloroflexota</taxon>
        <taxon>Chloroflexia</taxon>
        <taxon>Chloroflexales</taxon>
        <taxon>Chloroflexineae</taxon>
        <taxon>Oscillochloridaceae</taxon>
        <taxon>Oscillochloris</taxon>
    </lineage>
</organism>
<evidence type="ECO:0000256" key="2">
    <source>
        <dbReference type="SAM" id="Phobius"/>
    </source>
</evidence>
<feature type="chain" id="PRO_5003146886" evidence="3">
    <location>
        <begin position="25"/>
        <end position="863"/>
    </location>
</feature>
<dbReference type="HOGENOM" id="CLU_331719_0_0_0"/>
<dbReference type="STRING" id="765420.OSCT_0746"/>
<feature type="compositionally biased region" description="Low complexity" evidence="1">
    <location>
        <begin position="32"/>
        <end position="51"/>
    </location>
</feature>
<dbReference type="eggNOG" id="COG1716">
    <property type="taxonomic scope" value="Bacteria"/>
</dbReference>
<keyword evidence="2" id="KW-0472">Membrane</keyword>